<evidence type="ECO:0000313" key="1">
    <source>
        <dbReference type="EMBL" id="SFC85811.1"/>
    </source>
</evidence>
<name>A0A1I1MK66_9BACT</name>
<dbReference type="STRING" id="662367.SAMN05216167_102608"/>
<evidence type="ECO:0000313" key="2">
    <source>
        <dbReference type="Proteomes" id="UP000198598"/>
    </source>
</evidence>
<proteinExistence type="predicted"/>
<dbReference type="PROSITE" id="PS51257">
    <property type="entry name" value="PROKAR_LIPOPROTEIN"/>
    <property type="match status" value="1"/>
</dbReference>
<protein>
    <recommendedName>
        <fullName evidence="3">Lipoprotein</fullName>
    </recommendedName>
</protein>
<accession>A0A1I1MK66</accession>
<sequence>MKVLSKSCLILIFILTGCKPTGLNGSYKDLGEFESRIEAQNQAITNILDQYNSLPQNDYYKVRYSVRNSAPTERSENALWYHKELSSLALEQDIHSGAVCRWQEVSKVVLEQAIRSANSLIKIDSLSKPNQPFRQCL</sequence>
<reference evidence="1 2" key="1">
    <citation type="submission" date="2016-10" db="EMBL/GenBank/DDBJ databases">
        <authorList>
            <person name="de Groot N.N."/>
        </authorList>
    </citation>
    <scope>NUCLEOTIDE SEQUENCE [LARGE SCALE GENOMIC DNA]</scope>
    <source>
        <strain evidence="1 2">DSM 26130</strain>
    </source>
</reference>
<keyword evidence="2" id="KW-1185">Reference proteome</keyword>
<dbReference type="AlphaFoldDB" id="A0A1I1MK66"/>
<gene>
    <name evidence="1" type="ORF">SAMN05216167_102608</name>
</gene>
<evidence type="ECO:0008006" key="3">
    <source>
        <dbReference type="Google" id="ProtNLM"/>
    </source>
</evidence>
<dbReference type="EMBL" id="FOLQ01000002">
    <property type="protein sequence ID" value="SFC85811.1"/>
    <property type="molecule type" value="Genomic_DNA"/>
</dbReference>
<dbReference type="Proteomes" id="UP000198598">
    <property type="component" value="Unassembled WGS sequence"/>
</dbReference>
<organism evidence="1 2">
    <name type="scientific">Spirosoma endophyticum</name>
    <dbReference type="NCBI Taxonomy" id="662367"/>
    <lineage>
        <taxon>Bacteria</taxon>
        <taxon>Pseudomonadati</taxon>
        <taxon>Bacteroidota</taxon>
        <taxon>Cytophagia</taxon>
        <taxon>Cytophagales</taxon>
        <taxon>Cytophagaceae</taxon>
        <taxon>Spirosoma</taxon>
    </lineage>
</organism>